<sequence length="160" mass="17978">MNQLLTVNTRFGTSTALFNTIHKRLITVMHGDEDVTTSLQEWERNSLQQDLANGFGYTQTFKAARVVSTGFGTFIFPLRGRDCESRRFEMAVQIAGWLAETRPHQDSAYQTSAAVRAVENSERYTNVVYKAGHDQFSIVINGNTLGKTRIKSDIIVLEGK</sequence>
<dbReference type="RefSeq" id="WP_032410414.1">
    <property type="nucleotide sequence ID" value="NZ_BQHA01000084.1"/>
</dbReference>
<name>A0A483J003_KLEPN</name>
<organism evidence="1">
    <name type="scientific">Klebsiella pneumoniae</name>
    <dbReference type="NCBI Taxonomy" id="573"/>
    <lineage>
        <taxon>Bacteria</taxon>
        <taxon>Pseudomonadati</taxon>
        <taxon>Pseudomonadota</taxon>
        <taxon>Gammaproteobacteria</taxon>
        <taxon>Enterobacterales</taxon>
        <taxon>Enterobacteriaceae</taxon>
        <taxon>Klebsiella/Raoultella group</taxon>
        <taxon>Klebsiella</taxon>
        <taxon>Klebsiella pneumoniae complex</taxon>
    </lineage>
</organism>
<evidence type="ECO:0000313" key="1">
    <source>
        <dbReference type="EMBL" id="TCX36620.1"/>
    </source>
</evidence>
<comment type="caution">
    <text evidence="1">The sequence shown here is derived from an EMBL/GenBank/DDBJ whole genome shotgun (WGS) entry which is preliminary data.</text>
</comment>
<reference evidence="1" key="1">
    <citation type="submission" date="2019-01" db="EMBL/GenBank/DDBJ databases">
        <authorList>
            <person name="Lista F."/>
            <person name="Anselmo A."/>
        </authorList>
    </citation>
    <scope>NUCLEOTIDE SEQUENCE</scope>
    <source>
        <strain evidence="1">13S</strain>
    </source>
</reference>
<proteinExistence type="predicted"/>
<gene>
    <name evidence="1" type="ORF">ETE75_20380</name>
</gene>
<dbReference type="AlphaFoldDB" id="A0A483J003"/>
<protein>
    <submittedName>
        <fullName evidence="1">Uncharacterized protein</fullName>
    </submittedName>
</protein>
<dbReference type="EMBL" id="SDCJ01000016">
    <property type="protein sequence ID" value="TCX36620.1"/>
    <property type="molecule type" value="Genomic_DNA"/>
</dbReference>
<accession>A0A483J003</accession>